<evidence type="ECO:0000256" key="2">
    <source>
        <dbReference type="ARBA" id="ARBA00024327"/>
    </source>
</evidence>
<feature type="domain" description="Phosphoadenosine phosphosulphate reductase" evidence="3">
    <location>
        <begin position="49"/>
        <end position="203"/>
    </location>
</feature>
<protein>
    <submittedName>
        <fullName evidence="4">Phosphoadenosine phosphosulfate reductase</fullName>
    </submittedName>
</protein>
<organism evidence="4 5">
    <name type="scientific">Zunongwangia profunda (strain DSM 18752 / CCTCC AB 206139 / SM-A87)</name>
    <name type="common">Wangia profunda</name>
    <dbReference type="NCBI Taxonomy" id="655815"/>
    <lineage>
        <taxon>Bacteria</taxon>
        <taxon>Pseudomonadati</taxon>
        <taxon>Bacteroidota</taxon>
        <taxon>Flavobacteriia</taxon>
        <taxon>Flavobacteriales</taxon>
        <taxon>Flavobacteriaceae</taxon>
        <taxon>Zunongwangia</taxon>
    </lineage>
</organism>
<dbReference type="SUPFAM" id="SSF52402">
    <property type="entry name" value="Adenine nucleotide alpha hydrolases-like"/>
    <property type="match status" value="1"/>
</dbReference>
<comment type="similarity">
    <text evidence="1">Belongs to the PAPS reductase family. CysH subfamily.</text>
</comment>
<dbReference type="AlphaFoldDB" id="D5BKN0"/>
<evidence type="ECO:0000259" key="3">
    <source>
        <dbReference type="Pfam" id="PF01507"/>
    </source>
</evidence>
<proteinExistence type="inferred from homology"/>
<dbReference type="HOGENOM" id="CLU_044089_3_0_10"/>
<evidence type="ECO:0000313" key="4">
    <source>
        <dbReference type="EMBL" id="ADF53942.1"/>
    </source>
</evidence>
<keyword evidence="5" id="KW-1185">Reference proteome</keyword>
<dbReference type="Gene3D" id="3.40.50.620">
    <property type="entry name" value="HUPs"/>
    <property type="match status" value="1"/>
</dbReference>
<dbReference type="GO" id="GO:0005737">
    <property type="term" value="C:cytoplasm"/>
    <property type="evidence" value="ECO:0007669"/>
    <property type="project" value="TreeGrafter"/>
</dbReference>
<dbReference type="PANTHER" id="PTHR46509">
    <property type="entry name" value="PHOSPHOADENOSINE PHOSPHOSULFATE REDUCTASE"/>
    <property type="match status" value="1"/>
</dbReference>
<dbReference type="InterPro" id="IPR014729">
    <property type="entry name" value="Rossmann-like_a/b/a_fold"/>
</dbReference>
<dbReference type="GO" id="GO:0019379">
    <property type="term" value="P:sulfate assimilation, phosphoadenylyl sulfate reduction by phosphoadenylyl-sulfate reductase (thioredoxin)"/>
    <property type="evidence" value="ECO:0007669"/>
    <property type="project" value="TreeGrafter"/>
</dbReference>
<reference evidence="4 5" key="1">
    <citation type="journal article" date="2010" name="BMC Genomics">
        <title>The complete genome of Zunongwangia profunda SM-A87 reveals its adaptation to the deep-sea environment and ecological role in sedimentary organic nitrogen degradation.</title>
        <authorList>
            <person name="Qin Q.L."/>
            <person name="Zhang X.Y."/>
            <person name="Wang X.M."/>
            <person name="Liu G.M."/>
            <person name="Chen X.L."/>
            <person name="Xie B.B."/>
            <person name="Dang H.Y."/>
            <person name="Zhou B.C."/>
            <person name="Yu J."/>
            <person name="Zhang Y.Z."/>
        </authorList>
    </citation>
    <scope>NUCLEOTIDE SEQUENCE [LARGE SCALE GENOMIC DNA]</scope>
    <source>
        <strain evidence="5">DSM 18752 / CCTCC AB 206139 / SM-A87</strain>
    </source>
</reference>
<dbReference type="eggNOG" id="COG0175">
    <property type="taxonomic scope" value="Bacteria"/>
</dbReference>
<dbReference type="Proteomes" id="UP000001654">
    <property type="component" value="Chromosome"/>
</dbReference>
<dbReference type="EMBL" id="CP001650">
    <property type="protein sequence ID" value="ADF53942.1"/>
    <property type="molecule type" value="Genomic_DNA"/>
</dbReference>
<dbReference type="STRING" id="655815.ZPR_3632"/>
<evidence type="ECO:0000313" key="5">
    <source>
        <dbReference type="Proteomes" id="UP000001654"/>
    </source>
</evidence>
<accession>D5BKN0</accession>
<dbReference type="KEGG" id="zpr:ZPR_3632"/>
<dbReference type="GO" id="GO:0004604">
    <property type="term" value="F:phosphoadenylyl-sulfate reductase (thioredoxin) activity"/>
    <property type="evidence" value="ECO:0007669"/>
    <property type="project" value="TreeGrafter"/>
</dbReference>
<dbReference type="Pfam" id="PF01507">
    <property type="entry name" value="PAPS_reduct"/>
    <property type="match status" value="1"/>
</dbReference>
<sequence>MELDEKVDFRKDKIMKRYTEKELKILNQQLKGIGPEEIIQWVILNSKRPVVTTNFRPYEVAILHAVSKIKSDVQVVWCDTGYNTPQTYKHAKEVIDILDLNVKIYIPKQTAAYRDAMFGGIPQVDSSDHDEFTRQVKLEPFQRAMREQQPDIWFTNLRKGQTAFRDSIDILSYSKDGLLKVSPFYHWSDEKLDLYLEEYNLPNEHKYFDPTKVLSNRECGLHA</sequence>
<name>D5BKN0_ZUNPS</name>
<evidence type="ECO:0000256" key="1">
    <source>
        <dbReference type="ARBA" id="ARBA00009732"/>
    </source>
</evidence>
<dbReference type="PANTHER" id="PTHR46509:SF1">
    <property type="entry name" value="PHOSPHOADENOSINE PHOSPHOSULFATE REDUCTASE"/>
    <property type="match status" value="1"/>
</dbReference>
<dbReference type="InterPro" id="IPR002500">
    <property type="entry name" value="PAPS_reduct_dom"/>
</dbReference>
<comment type="pathway">
    <text evidence="2">Sulfur metabolism; hydrogen sulfide biosynthesis; sulfite from sulfate.</text>
</comment>
<gene>
    <name evidence="4" type="ordered locus">ZPR_3632</name>
</gene>